<gene>
    <name evidence="2" type="ORF">AFUB_047830</name>
</gene>
<feature type="coiled-coil region" evidence="1">
    <location>
        <begin position="327"/>
        <end position="354"/>
    </location>
</feature>
<dbReference type="HOGENOM" id="CLU_047987_0_0_1"/>
<organism evidence="2 3">
    <name type="scientific">Aspergillus fumigatus (strain CBS 144.89 / FGSC A1163 / CEA10)</name>
    <name type="common">Neosartorya fumigata</name>
    <dbReference type="NCBI Taxonomy" id="451804"/>
    <lineage>
        <taxon>Eukaryota</taxon>
        <taxon>Fungi</taxon>
        <taxon>Dikarya</taxon>
        <taxon>Ascomycota</taxon>
        <taxon>Pezizomycotina</taxon>
        <taxon>Eurotiomycetes</taxon>
        <taxon>Eurotiomycetidae</taxon>
        <taxon>Eurotiales</taxon>
        <taxon>Aspergillaceae</taxon>
        <taxon>Aspergillus</taxon>
        <taxon>Aspergillus subgen. Fumigati</taxon>
    </lineage>
</organism>
<dbReference type="VEuPathDB" id="FungiDB:AFUB_047830"/>
<reference evidence="2 3" key="1">
    <citation type="journal article" date="2008" name="PLoS Genet.">
        <title>Genomic islands in the pathogenic filamentous fungus Aspergillus fumigatus.</title>
        <authorList>
            <person name="Fedorova N.D."/>
            <person name="Khaldi N."/>
            <person name="Joardar V.S."/>
            <person name="Maiti R."/>
            <person name="Amedeo P."/>
            <person name="Anderson M.J."/>
            <person name="Crabtree J."/>
            <person name="Silva J.C."/>
            <person name="Badger J.H."/>
            <person name="Albarraq A."/>
            <person name="Angiuoli S."/>
            <person name="Bussey H."/>
            <person name="Bowyer P."/>
            <person name="Cotty P.J."/>
            <person name="Dyer P.S."/>
            <person name="Egan A."/>
            <person name="Galens K."/>
            <person name="Fraser-Liggett C.M."/>
            <person name="Haas B.J."/>
            <person name="Inman J.M."/>
            <person name="Kent R."/>
            <person name="Lemieux S."/>
            <person name="Malavazi I."/>
            <person name="Orvis J."/>
            <person name="Roemer T."/>
            <person name="Ronning C.M."/>
            <person name="Sundaram J.P."/>
            <person name="Sutton G."/>
            <person name="Turner G."/>
            <person name="Venter J.C."/>
            <person name="White O.R."/>
            <person name="Whitty B.R."/>
            <person name="Youngman P."/>
            <person name="Wolfe K.H."/>
            <person name="Goldman G.H."/>
            <person name="Wortman J.R."/>
            <person name="Jiang B."/>
            <person name="Denning D.W."/>
            <person name="Nierman W.C."/>
        </authorList>
    </citation>
    <scope>NUCLEOTIDE SEQUENCE [LARGE SCALE GENOMIC DNA]</scope>
    <source>
        <strain evidence="3">CBS 144.89 / FGSC A1163 / CEA10</strain>
    </source>
</reference>
<protein>
    <submittedName>
        <fullName evidence="2">Uncharacterized protein</fullName>
    </submittedName>
</protein>
<dbReference type="Proteomes" id="UP000001699">
    <property type="component" value="Unassembled WGS sequence"/>
</dbReference>
<proteinExistence type="predicted"/>
<dbReference type="AlphaFoldDB" id="B0XX58"/>
<accession>B0XX58</accession>
<evidence type="ECO:0000313" key="2">
    <source>
        <dbReference type="EMBL" id="EDP53599.1"/>
    </source>
</evidence>
<name>B0XX58_ASPFC</name>
<sequence>MIPSSCLTQYVTEYILSVQQAKDHFAALISVAYMAIDVTTLGPGFTHGPGLGFPSRTGLRPEDFGLPSAPTLPIRPGNDFINVLNKLRSQVGVGVSPAKLYLAIKSLSASDTATLTNQFLSLKPLAEHEQGEFTTKVSQALSSEEGRTTLEDAALAAARACKDIKHQFIELRLALKAIGDAQPGNQSAIQGLQERLQKCEKVRTHFQNTPSTTKYNQKYDGVIEKCKELSMQISVYCEQFQGSLMPYVQAPIETNEKEDFINKYIKVGVRCDIGLPELIFHKKTEEFGDLSKKIEEELNSLHSNFGNLMTEFLNFTNNQQPDLAGSIQQIESKIQELNKRLAALKSQLTAMNIGRGVIGPVATALATLFPPASVLSSLRVPTNQLIRQAAGLVGVGALSVAAACVGAEIETARLKELSNDADAKFSVSVELIKDVLQNLTVDTAAIAQWLREGGDMLT</sequence>
<dbReference type="EMBL" id="DS499596">
    <property type="protein sequence ID" value="EDP53599.1"/>
    <property type="molecule type" value="Genomic_DNA"/>
</dbReference>
<keyword evidence="1" id="KW-0175">Coiled coil</keyword>
<evidence type="ECO:0000256" key="1">
    <source>
        <dbReference type="SAM" id="Coils"/>
    </source>
</evidence>
<keyword evidence="3" id="KW-1185">Reference proteome</keyword>
<evidence type="ECO:0000313" key="3">
    <source>
        <dbReference type="Proteomes" id="UP000001699"/>
    </source>
</evidence>
<dbReference type="Gene3D" id="1.20.1170.10">
    <property type="match status" value="1"/>
</dbReference>